<dbReference type="PANTHER" id="PTHR25465:SF80">
    <property type="entry name" value="TRIPARTITE MOTIF-CONTAINING PROTEIN 16-LIKE"/>
    <property type="match status" value="1"/>
</dbReference>
<dbReference type="AlphaFoldDB" id="A0AAY5L976"/>
<keyword evidence="3" id="KW-0862">Zinc</keyword>
<keyword evidence="1" id="KW-0479">Metal-binding</keyword>
<evidence type="ECO:0000313" key="6">
    <source>
        <dbReference type="Proteomes" id="UP000265140"/>
    </source>
</evidence>
<dbReference type="SMART" id="SM00449">
    <property type="entry name" value="SPRY"/>
    <property type="match status" value="1"/>
</dbReference>
<dbReference type="Pfam" id="PF00622">
    <property type="entry name" value="SPRY"/>
    <property type="match status" value="1"/>
</dbReference>
<reference evidence="5 6" key="1">
    <citation type="submission" date="2020-02" db="EMBL/GenBank/DDBJ databases">
        <title>Esox lucius (northern pike) genome, fEsoLuc1, primary haplotype.</title>
        <authorList>
            <person name="Myers G."/>
            <person name="Karagic N."/>
            <person name="Meyer A."/>
            <person name="Pippel M."/>
            <person name="Reichard M."/>
            <person name="Winkler S."/>
            <person name="Tracey A."/>
            <person name="Sims Y."/>
            <person name="Howe K."/>
            <person name="Rhie A."/>
            <person name="Formenti G."/>
            <person name="Durbin R."/>
            <person name="Fedrigo O."/>
            <person name="Jarvis E.D."/>
        </authorList>
    </citation>
    <scope>NUCLEOTIDE SEQUENCE [LARGE SCALE GENOMIC DNA]</scope>
</reference>
<name>A0AAY5L976_ESOLU</name>
<dbReference type="PROSITE" id="PS50188">
    <property type="entry name" value="B302_SPRY"/>
    <property type="match status" value="1"/>
</dbReference>
<dbReference type="InterPro" id="IPR013320">
    <property type="entry name" value="ConA-like_dom_sf"/>
</dbReference>
<evidence type="ECO:0000259" key="4">
    <source>
        <dbReference type="PROSITE" id="PS50188"/>
    </source>
</evidence>
<dbReference type="GO" id="GO:0005737">
    <property type="term" value="C:cytoplasm"/>
    <property type="evidence" value="ECO:0007669"/>
    <property type="project" value="UniProtKB-ARBA"/>
</dbReference>
<dbReference type="Proteomes" id="UP000265140">
    <property type="component" value="Chromosome 11"/>
</dbReference>
<dbReference type="InterPro" id="IPR003879">
    <property type="entry name" value="Butyrophylin_SPRY"/>
</dbReference>
<dbReference type="InterPro" id="IPR001870">
    <property type="entry name" value="B30.2/SPRY"/>
</dbReference>
<proteinExistence type="predicted"/>
<dbReference type="PRINTS" id="PR01407">
    <property type="entry name" value="BUTYPHLNCDUF"/>
</dbReference>
<protein>
    <recommendedName>
        <fullName evidence="4">B30.2/SPRY domain-containing protein</fullName>
    </recommendedName>
</protein>
<dbReference type="GO" id="GO:0008270">
    <property type="term" value="F:zinc ion binding"/>
    <property type="evidence" value="ECO:0007669"/>
    <property type="project" value="UniProtKB-KW"/>
</dbReference>
<keyword evidence="6" id="KW-1185">Reference proteome</keyword>
<evidence type="ECO:0000313" key="5">
    <source>
        <dbReference type="Ensembl" id="ENSELUP00000097596.1"/>
    </source>
</evidence>
<dbReference type="PANTHER" id="PTHR25465">
    <property type="entry name" value="B-BOX DOMAIN CONTAINING"/>
    <property type="match status" value="1"/>
</dbReference>
<keyword evidence="2" id="KW-0863">Zinc-finger</keyword>
<evidence type="ECO:0000256" key="3">
    <source>
        <dbReference type="ARBA" id="ARBA00022833"/>
    </source>
</evidence>
<accession>A0AAY5L976</accession>
<dbReference type="InterPro" id="IPR006574">
    <property type="entry name" value="PRY"/>
</dbReference>
<dbReference type="SUPFAM" id="SSF49899">
    <property type="entry name" value="Concanavalin A-like lectins/glucanases"/>
    <property type="match status" value="1"/>
</dbReference>
<reference evidence="5" key="2">
    <citation type="submission" date="2025-08" db="UniProtKB">
        <authorList>
            <consortium name="Ensembl"/>
        </authorList>
    </citation>
    <scope>IDENTIFICATION</scope>
</reference>
<dbReference type="Ensembl" id="ENSELUT00000110797.1">
    <property type="protein sequence ID" value="ENSELUP00000097596.1"/>
    <property type="gene ID" value="ENSELUG00000019479.3"/>
</dbReference>
<reference evidence="5" key="3">
    <citation type="submission" date="2025-09" db="UniProtKB">
        <authorList>
            <consortium name="Ensembl"/>
        </authorList>
    </citation>
    <scope>IDENTIFICATION</scope>
</reference>
<dbReference type="Pfam" id="PF13765">
    <property type="entry name" value="PRY"/>
    <property type="match status" value="1"/>
</dbReference>
<dbReference type="InterPro" id="IPR051051">
    <property type="entry name" value="E3_ubiq-ligase_TRIM/RNF"/>
</dbReference>
<organism evidence="5 6">
    <name type="scientific">Esox lucius</name>
    <name type="common">Northern pike</name>
    <dbReference type="NCBI Taxonomy" id="8010"/>
    <lineage>
        <taxon>Eukaryota</taxon>
        <taxon>Metazoa</taxon>
        <taxon>Chordata</taxon>
        <taxon>Craniata</taxon>
        <taxon>Vertebrata</taxon>
        <taxon>Euteleostomi</taxon>
        <taxon>Actinopterygii</taxon>
        <taxon>Neopterygii</taxon>
        <taxon>Teleostei</taxon>
        <taxon>Protacanthopterygii</taxon>
        <taxon>Esociformes</taxon>
        <taxon>Esocidae</taxon>
        <taxon>Esox</taxon>
    </lineage>
</organism>
<dbReference type="InterPro" id="IPR043136">
    <property type="entry name" value="B30.2/SPRY_sf"/>
</dbReference>
<evidence type="ECO:0000256" key="2">
    <source>
        <dbReference type="ARBA" id="ARBA00022771"/>
    </source>
</evidence>
<sequence>MHHNFLTNHHKSNVFYTVLNITHFYPFSAGRKSKAAPEEAAPVYEPNIPEPTTRADLMKYCIPLTLDDKTAQKLLWISEGNHKVSRMSEEVCPYPMRPERYEHSPQVLCKEGLLGQRGYWEVDFEGWVVIGAAYESMPRKEGPCGLGENEQSWGAGWAGSCYHVWHKGENTEVELPYCTTVSIYLDQPAGIIKFFVVEGEAEKEVRLIHKFKTTFKDKLLPCFWVGQNSYCWIRKLEGQ</sequence>
<dbReference type="InterPro" id="IPR003877">
    <property type="entry name" value="SPRY_dom"/>
</dbReference>
<dbReference type="GeneTree" id="ENSGT00930000151196"/>
<feature type="domain" description="B30.2/SPRY" evidence="4">
    <location>
        <begin position="44"/>
        <end position="239"/>
    </location>
</feature>
<dbReference type="Gene3D" id="2.60.120.920">
    <property type="match status" value="1"/>
</dbReference>
<evidence type="ECO:0000256" key="1">
    <source>
        <dbReference type="ARBA" id="ARBA00022723"/>
    </source>
</evidence>